<gene>
    <name evidence="2" type="ORF">QNH24_24710</name>
</gene>
<protein>
    <submittedName>
        <fullName evidence="2">SMI1/KNR4 family protein</fullName>
    </submittedName>
</protein>
<dbReference type="Proteomes" id="UP001178322">
    <property type="component" value="Chromosome"/>
</dbReference>
<evidence type="ECO:0000259" key="1">
    <source>
        <dbReference type="SMART" id="SM00860"/>
    </source>
</evidence>
<sequence length="134" mass="15796">MEKLEQTTAIKWFPGRGVEENWINEAEEELGFTLPPSYCWWLRNYGNAFLDDSYIQTLTSSEFRDISDEDWCKQHPHRLALFVPDSGELYYFDTSSKDSDGEFKIMCYDLMNGIIYEYAPTFADFLEKLIGERI</sequence>
<dbReference type="Gene3D" id="3.40.1580.10">
    <property type="entry name" value="SMI1/KNR4-like"/>
    <property type="match status" value="1"/>
</dbReference>
<evidence type="ECO:0000313" key="2">
    <source>
        <dbReference type="EMBL" id="WHY51423.1"/>
    </source>
</evidence>
<name>A0AAX3WXB8_9BACI</name>
<dbReference type="AlphaFoldDB" id="A0AAX3WXB8"/>
<dbReference type="SMART" id="SM00860">
    <property type="entry name" value="SMI1_KNR4"/>
    <property type="match status" value="1"/>
</dbReference>
<feature type="domain" description="Knr4/Smi1-like" evidence="1">
    <location>
        <begin position="17"/>
        <end position="128"/>
    </location>
</feature>
<accession>A0AAX3WXB8</accession>
<organism evidence="2 3">
    <name type="scientific">Lysinibacillus pakistanensis</name>
    <dbReference type="NCBI Taxonomy" id="759811"/>
    <lineage>
        <taxon>Bacteria</taxon>
        <taxon>Bacillati</taxon>
        <taxon>Bacillota</taxon>
        <taxon>Bacilli</taxon>
        <taxon>Bacillales</taxon>
        <taxon>Bacillaceae</taxon>
        <taxon>Lysinibacillus</taxon>
    </lineage>
</organism>
<evidence type="ECO:0000313" key="3">
    <source>
        <dbReference type="Proteomes" id="UP001178322"/>
    </source>
</evidence>
<dbReference type="InterPro" id="IPR037883">
    <property type="entry name" value="Knr4/Smi1-like_sf"/>
</dbReference>
<dbReference type="SUPFAM" id="SSF160631">
    <property type="entry name" value="SMI1/KNR4-like"/>
    <property type="match status" value="1"/>
</dbReference>
<proteinExistence type="predicted"/>
<dbReference type="EMBL" id="CP126101">
    <property type="protein sequence ID" value="WHY51423.1"/>
    <property type="molecule type" value="Genomic_DNA"/>
</dbReference>
<reference evidence="2" key="1">
    <citation type="submission" date="2023-05" db="EMBL/GenBank/DDBJ databases">
        <title>Comparative genomics of Bacillaceae isolates and their secondary metabolite potential.</title>
        <authorList>
            <person name="Song L."/>
            <person name="Nielsen L.J."/>
            <person name="Mohite O."/>
            <person name="Xu X."/>
            <person name="Weber T."/>
            <person name="Kovacs A.T."/>
        </authorList>
    </citation>
    <scope>NUCLEOTIDE SEQUENCE</scope>
    <source>
        <strain evidence="2">LY1</strain>
    </source>
</reference>
<dbReference type="InterPro" id="IPR018958">
    <property type="entry name" value="Knr4/Smi1-like_dom"/>
</dbReference>
<dbReference type="RefSeq" id="WP_283869996.1">
    <property type="nucleotide sequence ID" value="NZ_CP126101.1"/>
</dbReference>
<dbReference type="Pfam" id="PF14568">
    <property type="entry name" value="SUKH_6"/>
    <property type="match status" value="1"/>
</dbReference>